<protein>
    <submittedName>
        <fullName evidence="2">NDP-sugar synthase</fullName>
    </submittedName>
</protein>
<dbReference type="InterPro" id="IPR005835">
    <property type="entry name" value="NTP_transferase_dom"/>
</dbReference>
<dbReference type="RefSeq" id="WP_167700475.1">
    <property type="nucleotide sequence ID" value="NZ_CP118174.1"/>
</dbReference>
<dbReference type="InterPro" id="IPR050486">
    <property type="entry name" value="Mannose-1P_guanyltransferase"/>
</dbReference>
<feature type="domain" description="Nucleotidyl transferase" evidence="1">
    <location>
        <begin position="90"/>
        <end position="291"/>
    </location>
</feature>
<keyword evidence="3" id="KW-1185">Reference proteome</keyword>
<comment type="caution">
    <text evidence="2">The sequence shown here is derived from an EMBL/GenBank/DDBJ whole genome shotgun (WGS) entry which is preliminary data.</text>
</comment>
<name>A0A968KRM0_9SPIO</name>
<dbReference type="Gene3D" id="3.90.550.10">
    <property type="entry name" value="Spore Coat Polysaccharide Biosynthesis Protein SpsA, Chain A"/>
    <property type="match status" value="1"/>
</dbReference>
<dbReference type="EMBL" id="JAATLJ010000001">
    <property type="protein sequence ID" value="NIZ40888.1"/>
    <property type="molecule type" value="Genomic_DNA"/>
</dbReference>
<evidence type="ECO:0000259" key="1">
    <source>
        <dbReference type="Pfam" id="PF00483"/>
    </source>
</evidence>
<dbReference type="InterPro" id="IPR029044">
    <property type="entry name" value="Nucleotide-diphossugar_trans"/>
</dbReference>
<dbReference type="Pfam" id="PF00483">
    <property type="entry name" value="NTP_transferase"/>
    <property type="match status" value="1"/>
</dbReference>
<organism evidence="2 3">
    <name type="scientific">Entomospira entomophila</name>
    <dbReference type="NCBI Taxonomy" id="2719988"/>
    <lineage>
        <taxon>Bacteria</taxon>
        <taxon>Pseudomonadati</taxon>
        <taxon>Spirochaetota</taxon>
        <taxon>Spirochaetia</taxon>
        <taxon>Spirochaetales</taxon>
        <taxon>Spirochaetaceae</taxon>
        <taxon>Entomospira</taxon>
    </lineage>
</organism>
<evidence type="ECO:0000313" key="2">
    <source>
        <dbReference type="EMBL" id="NIZ40888.1"/>
    </source>
</evidence>
<dbReference type="AlphaFoldDB" id="A0A968KRM0"/>
<gene>
    <name evidence="2" type="ORF">HCT14_05145</name>
</gene>
<dbReference type="SUPFAM" id="SSF53448">
    <property type="entry name" value="Nucleotide-diphospho-sugar transferases"/>
    <property type="match status" value="1"/>
</dbReference>
<reference evidence="2 3" key="1">
    <citation type="submission" date="2020-03" db="EMBL/GenBank/DDBJ databases">
        <title>Spirochaetal bacteria isolated from arthropods constitute a novel genus Entomospira genus novum within the order Spirochaetales.</title>
        <authorList>
            <person name="Grana-Miraglia L."/>
            <person name="Sikutova S."/>
            <person name="Fingerle V."/>
            <person name="Sing A."/>
            <person name="Castillo-Ramirez S."/>
            <person name="Margos G."/>
            <person name="Rudolf I."/>
        </authorList>
    </citation>
    <scope>NUCLEOTIDE SEQUENCE [LARGE SCALE GENOMIC DNA]</scope>
    <source>
        <strain evidence="2 3">BR193</strain>
    </source>
</reference>
<accession>A0A968KRM0</accession>
<sequence>MDSTVQFEALILSGGKARRLAMARKIINKIDFPSLFDYWDLEGPKGLTTLTIQGERTALLDLHMQSYIHHPNLQQITLGLGFASDMIIAYYRDKEMPTPVNFTTEKHPAGTIAPLLKMYQQETLTNRPLLLANGDNILQFDIDRAISRAYDYAKMIENPEQGFVLNILTHVPHQESGSYGVVDYDPQTHIIHQFLEKQAVENNPFFIEDGEPVSYINSGFSLIFNPKELIKHFVDETVFQTMHALENQSLDYKENESIVKYETLYAKLAREGRLIGEPVSGFWADSGTEEQIQHIEAYYHGKESK</sequence>
<evidence type="ECO:0000313" key="3">
    <source>
        <dbReference type="Proteomes" id="UP000711995"/>
    </source>
</evidence>
<dbReference type="Proteomes" id="UP000711995">
    <property type="component" value="Unassembled WGS sequence"/>
</dbReference>
<dbReference type="PANTHER" id="PTHR22572">
    <property type="entry name" value="SUGAR-1-PHOSPHATE GUANYL TRANSFERASE"/>
    <property type="match status" value="1"/>
</dbReference>
<proteinExistence type="predicted"/>